<sequence>MVGDVRCKSMRTSDIITLCREGSDDCKSITFEIKKQKQSRSAFKLSKVPKLGTPVVRLSSLKTSAFGMR</sequence>
<dbReference type="EMBL" id="BRXZ01001244">
    <property type="protein sequence ID" value="GMH66370.1"/>
    <property type="molecule type" value="Genomic_DNA"/>
</dbReference>
<keyword evidence="2" id="KW-1185">Reference proteome</keyword>
<accession>A0A9W7AEN0</accession>
<name>A0A9W7AEN0_9STRA</name>
<reference evidence="1" key="1">
    <citation type="submission" date="2022-07" db="EMBL/GenBank/DDBJ databases">
        <title>Genome analysis of Parmales, a sister group of diatoms, reveals the evolutionary specialization of diatoms from phago-mixotrophs to photoautotrophs.</title>
        <authorList>
            <person name="Ban H."/>
            <person name="Sato S."/>
            <person name="Yoshikawa S."/>
            <person name="Kazumasa Y."/>
            <person name="Nakamura Y."/>
            <person name="Ichinomiya M."/>
            <person name="Saitoh K."/>
            <person name="Sato N."/>
            <person name="Blanc-Mathieu R."/>
            <person name="Endo H."/>
            <person name="Kuwata A."/>
            <person name="Ogata H."/>
        </authorList>
    </citation>
    <scope>NUCLEOTIDE SEQUENCE</scope>
</reference>
<comment type="caution">
    <text evidence="1">The sequence shown here is derived from an EMBL/GenBank/DDBJ whole genome shotgun (WGS) entry which is preliminary data.</text>
</comment>
<evidence type="ECO:0000313" key="2">
    <source>
        <dbReference type="Proteomes" id="UP001165082"/>
    </source>
</evidence>
<gene>
    <name evidence="1" type="ORF">TrRE_jg8525</name>
</gene>
<evidence type="ECO:0000313" key="1">
    <source>
        <dbReference type="EMBL" id="GMH66370.1"/>
    </source>
</evidence>
<feature type="non-terminal residue" evidence="1">
    <location>
        <position position="69"/>
    </location>
</feature>
<dbReference type="Proteomes" id="UP001165082">
    <property type="component" value="Unassembled WGS sequence"/>
</dbReference>
<organism evidence="1 2">
    <name type="scientific">Triparma retinervis</name>
    <dbReference type="NCBI Taxonomy" id="2557542"/>
    <lineage>
        <taxon>Eukaryota</taxon>
        <taxon>Sar</taxon>
        <taxon>Stramenopiles</taxon>
        <taxon>Ochrophyta</taxon>
        <taxon>Bolidophyceae</taxon>
        <taxon>Parmales</taxon>
        <taxon>Triparmaceae</taxon>
        <taxon>Triparma</taxon>
    </lineage>
</organism>
<dbReference type="AlphaFoldDB" id="A0A9W7AEN0"/>
<protein>
    <submittedName>
        <fullName evidence="1">Uncharacterized protein</fullName>
    </submittedName>
</protein>
<proteinExistence type="predicted"/>